<feature type="chain" id="PRO_5042011247" description="PS II complex 12 kDa extrinsic protein" evidence="1">
    <location>
        <begin position="20"/>
        <end position="217"/>
    </location>
</feature>
<organism evidence="2 3">
    <name type="scientific">Chaetoceros tenuissimus</name>
    <dbReference type="NCBI Taxonomy" id="426638"/>
    <lineage>
        <taxon>Eukaryota</taxon>
        <taxon>Sar</taxon>
        <taxon>Stramenopiles</taxon>
        <taxon>Ochrophyta</taxon>
        <taxon>Bacillariophyta</taxon>
        <taxon>Coscinodiscophyceae</taxon>
        <taxon>Chaetocerotophycidae</taxon>
        <taxon>Chaetocerotales</taxon>
        <taxon>Chaetocerotaceae</taxon>
        <taxon>Chaetoceros</taxon>
    </lineage>
</organism>
<sequence>MKAVTYLAAMVLLSQPAAAFGPFAPAKTANTVSNAVVEEALSIYQKKYPKKGEYKAPFFNTWGVPKADVDGTPIFSEKTTEDKKRIFEKDVSLLKSNFQELAKVYGTDEALQMTKDLPACLAFDKSNFKPSLVEFGQIFGEEEAKEMVMRNPGLLAIKPEDAAKSDDQTMKFSYVIAKTRPAGPFLLYGTLGLLSIPVIEGITGVPFRANLLNSVLN</sequence>
<dbReference type="EMBL" id="BLLK01000062">
    <property type="protein sequence ID" value="GFH58904.1"/>
    <property type="molecule type" value="Genomic_DNA"/>
</dbReference>
<evidence type="ECO:0000313" key="3">
    <source>
        <dbReference type="Proteomes" id="UP001054902"/>
    </source>
</evidence>
<dbReference type="Proteomes" id="UP001054902">
    <property type="component" value="Unassembled WGS sequence"/>
</dbReference>
<reference evidence="2 3" key="1">
    <citation type="journal article" date="2021" name="Sci. Rep.">
        <title>The genome of the diatom Chaetoceros tenuissimus carries an ancient integrated fragment of an extant virus.</title>
        <authorList>
            <person name="Hongo Y."/>
            <person name="Kimura K."/>
            <person name="Takaki Y."/>
            <person name="Yoshida Y."/>
            <person name="Baba S."/>
            <person name="Kobayashi G."/>
            <person name="Nagasaki K."/>
            <person name="Hano T."/>
            <person name="Tomaru Y."/>
        </authorList>
    </citation>
    <scope>NUCLEOTIDE SEQUENCE [LARGE SCALE GENOMIC DNA]</scope>
    <source>
        <strain evidence="2 3">NIES-3715</strain>
    </source>
</reference>
<gene>
    <name evidence="2" type="ORF">CTEN210_15380</name>
</gene>
<keyword evidence="3" id="KW-1185">Reference proteome</keyword>
<accession>A0AAD3DA82</accession>
<comment type="caution">
    <text evidence="2">The sequence shown here is derived from an EMBL/GenBank/DDBJ whole genome shotgun (WGS) entry which is preliminary data.</text>
</comment>
<proteinExistence type="predicted"/>
<dbReference type="InterPro" id="IPR038538">
    <property type="entry name" value="MTERF_sf"/>
</dbReference>
<feature type="signal peptide" evidence="1">
    <location>
        <begin position="1"/>
        <end position="19"/>
    </location>
</feature>
<name>A0AAD3DA82_9STRA</name>
<dbReference type="Gene3D" id="1.25.70.10">
    <property type="entry name" value="Transcription termination factor 3, mitochondrial"/>
    <property type="match status" value="1"/>
</dbReference>
<dbReference type="AlphaFoldDB" id="A0AAD3DA82"/>
<evidence type="ECO:0000313" key="2">
    <source>
        <dbReference type="EMBL" id="GFH58904.1"/>
    </source>
</evidence>
<protein>
    <recommendedName>
        <fullName evidence="4">PS II complex 12 kDa extrinsic protein</fullName>
    </recommendedName>
</protein>
<evidence type="ECO:0000256" key="1">
    <source>
        <dbReference type="SAM" id="SignalP"/>
    </source>
</evidence>
<keyword evidence="1" id="KW-0732">Signal</keyword>
<evidence type="ECO:0008006" key="4">
    <source>
        <dbReference type="Google" id="ProtNLM"/>
    </source>
</evidence>